<evidence type="ECO:0000256" key="4">
    <source>
        <dbReference type="ARBA" id="ARBA00022989"/>
    </source>
</evidence>
<sequence>MKKINKSFWIGIVFSIMLYIVIQVLLTTGIFDDVMESTLILICINVMLAVSLNLINGITGQFSIGHAGFMSIGAYVSSILTLNFDMPFVLALVISGLVAAFFGVLIGIPTLRLNGDYLAIATLGFGEIIRIVLLNTEYVGGASGLSGIPNQTTWTIMFLFTLVTIVVINNFIRSTHGRACIAIRENEIAAEAMGINTTLYKVIAFSLGALFAGIAGGLSAHKFYVINPGSFNFLKSFEILVMVVLGGLGSTSGAIVGAIVLTVLFTVLQEYPELRMIIYSAILILMMIFRPKGLLGSTGFSFLKWSKKEVKPSDSINSGSAS</sequence>
<keyword evidence="2" id="KW-1003">Cell membrane</keyword>
<evidence type="ECO:0000256" key="5">
    <source>
        <dbReference type="ARBA" id="ARBA00023136"/>
    </source>
</evidence>
<dbReference type="EMBL" id="MKQP01000079">
    <property type="protein sequence ID" value="OMD21241.1"/>
    <property type="molecule type" value="Genomic_DNA"/>
</dbReference>
<dbReference type="CDD" id="cd06581">
    <property type="entry name" value="TM_PBP1_LivM_like"/>
    <property type="match status" value="1"/>
</dbReference>
<comment type="caution">
    <text evidence="6">The sequence shown here is derived from an EMBL/GenBank/DDBJ whole genome shotgun (WGS) entry which is preliminary data.</text>
</comment>
<dbReference type="InterPro" id="IPR043428">
    <property type="entry name" value="LivM-like"/>
</dbReference>
<dbReference type="Proteomes" id="UP000187465">
    <property type="component" value="Unassembled WGS sequence"/>
</dbReference>
<accession>A0A1R0WTX7</accession>
<dbReference type="GO" id="GO:0005886">
    <property type="term" value="C:plasma membrane"/>
    <property type="evidence" value="ECO:0007669"/>
    <property type="project" value="UniProtKB-SubCell"/>
</dbReference>
<keyword evidence="5" id="KW-0472">Membrane</keyword>
<dbReference type="PANTHER" id="PTHR30482">
    <property type="entry name" value="HIGH-AFFINITY BRANCHED-CHAIN AMINO ACID TRANSPORT SYSTEM PERMEASE"/>
    <property type="match status" value="1"/>
</dbReference>
<evidence type="ECO:0000256" key="1">
    <source>
        <dbReference type="ARBA" id="ARBA00004651"/>
    </source>
</evidence>
<gene>
    <name evidence="6" type="ORF">BJP51_32085</name>
</gene>
<keyword evidence="4" id="KW-1133">Transmembrane helix</keyword>
<protein>
    <submittedName>
        <fullName evidence="6">Branched-chain amino acid ABC transporter permease</fullName>
    </submittedName>
</protein>
<dbReference type="InterPro" id="IPR001851">
    <property type="entry name" value="ABC_transp_permease"/>
</dbReference>
<evidence type="ECO:0000313" key="6">
    <source>
        <dbReference type="EMBL" id="OMD21241.1"/>
    </source>
</evidence>
<organism evidence="6 7">
    <name type="scientific">Paenibacillus odorifer</name>
    <dbReference type="NCBI Taxonomy" id="189426"/>
    <lineage>
        <taxon>Bacteria</taxon>
        <taxon>Bacillati</taxon>
        <taxon>Bacillota</taxon>
        <taxon>Bacilli</taxon>
        <taxon>Bacillales</taxon>
        <taxon>Paenibacillaceae</taxon>
        <taxon>Paenibacillus</taxon>
    </lineage>
</organism>
<dbReference type="PANTHER" id="PTHR30482:SF10">
    <property type="entry name" value="HIGH-AFFINITY BRANCHED-CHAIN AMINO ACID TRANSPORT PROTEIN BRAE"/>
    <property type="match status" value="1"/>
</dbReference>
<evidence type="ECO:0000256" key="3">
    <source>
        <dbReference type="ARBA" id="ARBA00022692"/>
    </source>
</evidence>
<reference evidence="6 7" key="1">
    <citation type="submission" date="2016-10" db="EMBL/GenBank/DDBJ databases">
        <title>Paenibacillus species isolates.</title>
        <authorList>
            <person name="Beno S.M."/>
        </authorList>
    </citation>
    <scope>NUCLEOTIDE SEQUENCE [LARGE SCALE GENOMIC DNA]</scope>
    <source>
        <strain evidence="6 7">FSL H7-0604</strain>
    </source>
</reference>
<evidence type="ECO:0000313" key="7">
    <source>
        <dbReference type="Proteomes" id="UP000187465"/>
    </source>
</evidence>
<keyword evidence="3" id="KW-0812">Transmembrane</keyword>
<name>A0A1R0WTX7_9BACL</name>
<proteinExistence type="predicted"/>
<comment type="subcellular location">
    <subcellularLocation>
        <location evidence="1">Cell membrane</location>
        <topology evidence="1">Multi-pass membrane protein</topology>
    </subcellularLocation>
</comment>
<dbReference type="RefSeq" id="WP_036681661.1">
    <property type="nucleotide sequence ID" value="NZ_MKQK01000096.1"/>
</dbReference>
<dbReference type="Pfam" id="PF02653">
    <property type="entry name" value="BPD_transp_2"/>
    <property type="match status" value="1"/>
</dbReference>
<evidence type="ECO:0000256" key="2">
    <source>
        <dbReference type="ARBA" id="ARBA00022475"/>
    </source>
</evidence>
<dbReference type="GO" id="GO:0015658">
    <property type="term" value="F:branched-chain amino acid transmembrane transporter activity"/>
    <property type="evidence" value="ECO:0007669"/>
    <property type="project" value="InterPro"/>
</dbReference>
<dbReference type="AlphaFoldDB" id="A0A1R0WTX7"/>